<comment type="caution">
    <text evidence="7">The sequence shown here is derived from an EMBL/GenBank/DDBJ whole genome shotgun (WGS) entry which is preliminary data.</text>
</comment>
<dbReference type="PANTHER" id="PTHR14493">
    <property type="entry name" value="UNKEMPT FAMILY MEMBER"/>
    <property type="match status" value="1"/>
</dbReference>
<evidence type="ECO:0000256" key="1">
    <source>
        <dbReference type="ARBA" id="ARBA00022723"/>
    </source>
</evidence>
<accession>A0A8K0N5G8</accession>
<reference evidence="7" key="2">
    <citation type="submission" date="2019-07" db="EMBL/GenBank/DDBJ databases">
        <authorList>
            <person name="Yang Y."/>
            <person name="Bocs S."/>
            <person name="Baudouin L."/>
        </authorList>
    </citation>
    <scope>NUCLEOTIDE SEQUENCE</scope>
    <source>
        <tissue evidence="7">Spear leaf of Hainan Tall coconut</tissue>
    </source>
</reference>
<dbReference type="EMBL" id="CM017878">
    <property type="protein sequence ID" value="KAG1355161.1"/>
    <property type="molecule type" value="Genomic_DNA"/>
</dbReference>
<evidence type="ECO:0000313" key="7">
    <source>
        <dbReference type="EMBL" id="KAG1355161.1"/>
    </source>
</evidence>
<sequence>MYEFKVRRCPWERSHDWTGCPYTHPSEKADRWGPRRFHYSDDACPEFRPRSAAMPATSPMGSSRAGSVRTEL</sequence>
<gene>
    <name evidence="7" type="ORF">COCNU_07G012730</name>
</gene>
<evidence type="ECO:0000256" key="3">
    <source>
        <dbReference type="ARBA" id="ARBA00022833"/>
    </source>
</evidence>
<dbReference type="InterPro" id="IPR045234">
    <property type="entry name" value="Unkempt-like"/>
</dbReference>
<evidence type="ECO:0000313" key="8">
    <source>
        <dbReference type="Proteomes" id="UP000797356"/>
    </source>
</evidence>
<dbReference type="AlphaFoldDB" id="A0A8K0N5G8"/>
<name>A0A8K0N5G8_COCNU</name>
<keyword evidence="3" id="KW-0862">Zinc</keyword>
<protein>
    <recommendedName>
        <fullName evidence="6">AtC3H23-like CCCH zinc finger domain-containing protein</fullName>
    </recommendedName>
</protein>
<proteinExistence type="predicted"/>
<dbReference type="Proteomes" id="UP000797356">
    <property type="component" value="Chromosome 7"/>
</dbReference>
<evidence type="ECO:0000259" key="6">
    <source>
        <dbReference type="Pfam" id="PF25512"/>
    </source>
</evidence>
<evidence type="ECO:0000256" key="5">
    <source>
        <dbReference type="SAM" id="MobiDB-lite"/>
    </source>
</evidence>
<dbReference type="OrthoDB" id="10577636at2759"/>
<reference evidence="7" key="1">
    <citation type="journal article" date="2017" name="Gigascience">
        <title>The genome draft of coconut (Cocos nucifera).</title>
        <authorList>
            <person name="Xiao Y."/>
            <person name="Xu P."/>
            <person name="Fan H."/>
            <person name="Baudouin L."/>
            <person name="Xia W."/>
            <person name="Bocs S."/>
            <person name="Xu J."/>
            <person name="Li Q."/>
            <person name="Guo A."/>
            <person name="Zhou L."/>
            <person name="Li J."/>
            <person name="Wu Y."/>
            <person name="Ma Z."/>
            <person name="Armero A."/>
            <person name="Issali A.E."/>
            <person name="Liu N."/>
            <person name="Peng M."/>
            <person name="Yang Y."/>
        </authorList>
    </citation>
    <scope>NUCLEOTIDE SEQUENCE</scope>
    <source>
        <tissue evidence="7">Spear leaf of Hainan Tall coconut</tissue>
    </source>
</reference>
<feature type="domain" description="AtC3H23-like CCCH zinc finger" evidence="6">
    <location>
        <begin position="1"/>
        <end position="31"/>
    </location>
</feature>
<keyword evidence="1" id="KW-0479">Metal-binding</keyword>
<dbReference type="GO" id="GO:0008270">
    <property type="term" value="F:zinc ion binding"/>
    <property type="evidence" value="ECO:0007669"/>
    <property type="project" value="UniProtKB-KW"/>
</dbReference>
<dbReference type="Pfam" id="PF25512">
    <property type="entry name" value="zf-CCCH_AtC3H23"/>
    <property type="match status" value="1"/>
</dbReference>
<dbReference type="InterPro" id="IPR057444">
    <property type="entry name" value="Znf-CCCH_AtC3H23-like"/>
</dbReference>
<keyword evidence="8" id="KW-1185">Reference proteome</keyword>
<evidence type="ECO:0000256" key="2">
    <source>
        <dbReference type="ARBA" id="ARBA00022771"/>
    </source>
</evidence>
<evidence type="ECO:0000256" key="4">
    <source>
        <dbReference type="ARBA" id="ARBA00023125"/>
    </source>
</evidence>
<feature type="region of interest" description="Disordered" evidence="5">
    <location>
        <begin position="50"/>
        <end position="72"/>
    </location>
</feature>
<dbReference type="PANTHER" id="PTHR14493:SF155">
    <property type="entry name" value="ZINC FINGER CCCH DOMAIN-CONTAINING PROTEIN 20"/>
    <property type="match status" value="1"/>
</dbReference>
<dbReference type="GO" id="GO:0003677">
    <property type="term" value="F:DNA binding"/>
    <property type="evidence" value="ECO:0007669"/>
    <property type="project" value="UniProtKB-KW"/>
</dbReference>
<organism evidence="7 8">
    <name type="scientific">Cocos nucifera</name>
    <name type="common">Coconut palm</name>
    <dbReference type="NCBI Taxonomy" id="13894"/>
    <lineage>
        <taxon>Eukaryota</taxon>
        <taxon>Viridiplantae</taxon>
        <taxon>Streptophyta</taxon>
        <taxon>Embryophyta</taxon>
        <taxon>Tracheophyta</taxon>
        <taxon>Spermatophyta</taxon>
        <taxon>Magnoliopsida</taxon>
        <taxon>Liliopsida</taxon>
        <taxon>Arecaceae</taxon>
        <taxon>Arecoideae</taxon>
        <taxon>Cocoseae</taxon>
        <taxon>Attaleinae</taxon>
        <taxon>Cocos</taxon>
    </lineage>
</organism>
<keyword evidence="4" id="KW-0238">DNA-binding</keyword>
<keyword evidence="2" id="KW-0863">Zinc-finger</keyword>